<organism evidence="1 2">
    <name type="scientific">Cesiribacter andamanensis AMV16</name>
    <dbReference type="NCBI Taxonomy" id="1279009"/>
    <lineage>
        <taxon>Bacteria</taxon>
        <taxon>Pseudomonadati</taxon>
        <taxon>Bacteroidota</taxon>
        <taxon>Cytophagia</taxon>
        <taxon>Cytophagales</taxon>
        <taxon>Cesiribacteraceae</taxon>
        <taxon>Cesiribacter</taxon>
    </lineage>
</organism>
<dbReference type="EMBL" id="AODQ01000187">
    <property type="protein sequence ID" value="EMR00786.1"/>
    <property type="molecule type" value="Genomic_DNA"/>
</dbReference>
<dbReference type="Proteomes" id="UP000011910">
    <property type="component" value="Unassembled WGS sequence"/>
</dbReference>
<protein>
    <submittedName>
        <fullName evidence="1">Uncharacterized protein</fullName>
    </submittedName>
</protein>
<evidence type="ECO:0000313" key="1">
    <source>
        <dbReference type="EMBL" id="EMR00786.1"/>
    </source>
</evidence>
<dbReference type="AlphaFoldDB" id="M7N0R2"/>
<sequence length="168" mass="16954">MLGIFAQAGAAAVGANGAAPVAAQQHAVLHLVQLGVYPLKEAVDPLKIAVAIPEQLLLLRRKLVVGAVDGKIEADAVAQQGLQPVFALALAAPGGNGPFIYAQAFVGNNQVGINAQHLPKALAGFAGAIGVIKSKEVYAGFLKLNAIQLKAVGEGMAAGLGTIADHLN</sequence>
<evidence type="ECO:0000313" key="2">
    <source>
        <dbReference type="Proteomes" id="UP000011910"/>
    </source>
</evidence>
<dbReference type="STRING" id="1279009.ADICEAN_04085"/>
<keyword evidence="2" id="KW-1185">Reference proteome</keyword>
<accession>M7N0R2</accession>
<reference evidence="1 2" key="1">
    <citation type="journal article" date="2013" name="Genome Announc.">
        <title>Draft Genome Sequence of Cesiribacter andamanensis Strain AMV16T, Isolated from a Soil Sample from a Mud Volcano in the Andaman Islands, India.</title>
        <authorList>
            <person name="Shivaji S."/>
            <person name="Ara S."/>
            <person name="Begum Z."/>
            <person name="Srinivas T.N."/>
            <person name="Singh A."/>
            <person name="Kumar Pinnaka A."/>
        </authorList>
    </citation>
    <scope>NUCLEOTIDE SEQUENCE [LARGE SCALE GENOMIC DNA]</scope>
    <source>
        <strain evidence="1 2">AMV16</strain>
    </source>
</reference>
<proteinExistence type="predicted"/>
<comment type="caution">
    <text evidence="1">The sequence shown here is derived from an EMBL/GenBank/DDBJ whole genome shotgun (WGS) entry which is preliminary data.</text>
</comment>
<name>M7N0R2_9BACT</name>
<gene>
    <name evidence="1" type="ORF">ADICEAN_04085</name>
</gene>